<protein>
    <submittedName>
        <fullName evidence="2">Uncharacterized protein</fullName>
    </submittedName>
</protein>
<dbReference type="WBParaSite" id="ES5_v2.g21350.t1">
    <property type="protein sequence ID" value="ES5_v2.g21350.t1"/>
    <property type="gene ID" value="ES5_v2.g21350"/>
</dbReference>
<organism evidence="1 2">
    <name type="scientific">Panagrolaimus sp. ES5</name>
    <dbReference type="NCBI Taxonomy" id="591445"/>
    <lineage>
        <taxon>Eukaryota</taxon>
        <taxon>Metazoa</taxon>
        <taxon>Ecdysozoa</taxon>
        <taxon>Nematoda</taxon>
        <taxon>Chromadorea</taxon>
        <taxon>Rhabditida</taxon>
        <taxon>Tylenchina</taxon>
        <taxon>Panagrolaimomorpha</taxon>
        <taxon>Panagrolaimoidea</taxon>
        <taxon>Panagrolaimidae</taxon>
        <taxon>Panagrolaimus</taxon>
    </lineage>
</organism>
<sequence>MASESILDYYIKQGLDCYPAAEGELSKVEEQERSEKKAKINAKKNAKAKAKAKNKADNGTNDLSDDVGIEIDKDDTTIPPPISTASPGPSKSVEIKENKKVTLLLKEEEDTFVEKYMNTLLNAQGNAEDDIGLEIIGKLNDLKNHLAGKSRDNRLNIAESVTSGVLKSWLKDEDEEEEAEK</sequence>
<evidence type="ECO:0000313" key="2">
    <source>
        <dbReference type="WBParaSite" id="ES5_v2.g21350.t1"/>
    </source>
</evidence>
<evidence type="ECO:0000313" key="1">
    <source>
        <dbReference type="Proteomes" id="UP000887579"/>
    </source>
</evidence>
<dbReference type="Proteomes" id="UP000887579">
    <property type="component" value="Unplaced"/>
</dbReference>
<accession>A0AC34FVC7</accession>
<reference evidence="2" key="1">
    <citation type="submission" date="2022-11" db="UniProtKB">
        <authorList>
            <consortium name="WormBaseParasite"/>
        </authorList>
    </citation>
    <scope>IDENTIFICATION</scope>
</reference>
<proteinExistence type="predicted"/>
<name>A0AC34FVC7_9BILA</name>